<dbReference type="CDD" id="cd06171">
    <property type="entry name" value="Sigma70_r4"/>
    <property type="match status" value="1"/>
</dbReference>
<dbReference type="RefSeq" id="WP_257714616.1">
    <property type="nucleotide sequence ID" value="NZ_JANJOU010000001.1"/>
</dbReference>
<feature type="compositionally biased region" description="Basic and acidic residues" evidence="7">
    <location>
        <begin position="88"/>
        <end position="107"/>
    </location>
</feature>
<dbReference type="InterPro" id="IPR012760">
    <property type="entry name" value="RNA_pol_sigma_RpoD_C"/>
</dbReference>
<dbReference type="InterPro" id="IPR007627">
    <property type="entry name" value="RNA_pol_sigma70_r2"/>
</dbReference>
<sequence length="645" mass="72559">MATKVANGTETAEHRDEAVEGALLDSLLASVKKLMAKGKERGYITYDEFNAALPQGQVSSEQIEDTMALFSEMGINLVEAEESADEDAEKKAPAKAEGEEEEGKEKSEDDEEGGGNVDEESLGRTDDPVRMYLREMGSVELLSREGEIAIAKRIEAGRDMMIGGLCESPLTFRAIIGWHEAVIAGKLLLRDVIDLEATNNADMPDGPPPEAEEFEEGEEGEGVGLSLSALEEKLKPEALAAFEAIEVAYSKLEKMSSKRMDTYTSGGELAGKSEKSYEKQRQELVALVQKVHLHNNRIEELVDQIKGLYRRMVGFEGQVLRLAESHKVKRAEFLEQWAGAEMDPTWFDRLGKLKGKAWQAFVANSREDAENIRAEIGKVAAQTGLPVAEYKRVYQTVSRGERDMTQAKKEMIEANLRLVISIAKKYTNRGLQFLDLIQEGNIGLMKAVDKFEYRRGYKFSTYATWWIRQAITRSIADQARTIRIPVHMIETINKLVRTSRQMLHEIGREPQPEELAEKLGMPLEKVRKVLKIAKEPISLETPIGDEEDSHLGDFIEDKAAIIPLDAAIQSNLREATTRVLSSLTPREERVLRMRFGIGMNTDHTLEEVGQQFNVTRERIRQIEAKALRKLKHPTRSRKLRSFLDN</sequence>
<evidence type="ECO:0000256" key="1">
    <source>
        <dbReference type="ARBA" id="ARBA00022490"/>
    </source>
</evidence>
<comment type="subunit">
    <text evidence="6">Interacts transiently with the RNA polymerase catalytic core.</text>
</comment>
<keyword evidence="11" id="KW-1185">Reference proteome</keyword>
<feature type="compositionally biased region" description="Acidic residues" evidence="7">
    <location>
        <begin position="210"/>
        <end position="221"/>
    </location>
</feature>
<dbReference type="PROSITE" id="PS00716">
    <property type="entry name" value="SIGMA70_2"/>
    <property type="match status" value="1"/>
</dbReference>
<dbReference type="EMBL" id="JANJOU010000001">
    <property type="protein sequence ID" value="MCR0980958.1"/>
    <property type="molecule type" value="Genomic_DNA"/>
</dbReference>
<dbReference type="PROSITE" id="PS00715">
    <property type="entry name" value="SIGMA70_1"/>
    <property type="match status" value="1"/>
</dbReference>
<evidence type="ECO:0000256" key="4">
    <source>
        <dbReference type="ARBA" id="ARBA00023125"/>
    </source>
</evidence>
<dbReference type="InterPro" id="IPR042189">
    <property type="entry name" value="RNA_pol_sigma_70_r1_1_sf"/>
</dbReference>
<comment type="caution">
    <text evidence="10">The sequence shown here is derived from an EMBL/GenBank/DDBJ whole genome shotgun (WGS) entry which is preliminary data.</text>
</comment>
<dbReference type="PRINTS" id="PR00046">
    <property type="entry name" value="SIGMA70FCT"/>
</dbReference>
<evidence type="ECO:0000313" key="11">
    <source>
        <dbReference type="Proteomes" id="UP001524642"/>
    </source>
</evidence>
<keyword evidence="4 6" id="KW-0238">DNA-binding</keyword>
<feature type="region of interest" description="Sigma-70 factor domain-4" evidence="6">
    <location>
        <begin position="579"/>
        <end position="632"/>
    </location>
</feature>
<dbReference type="InterPro" id="IPR036388">
    <property type="entry name" value="WH-like_DNA-bd_sf"/>
</dbReference>
<evidence type="ECO:0000256" key="5">
    <source>
        <dbReference type="ARBA" id="ARBA00023163"/>
    </source>
</evidence>
<dbReference type="Pfam" id="PF04545">
    <property type="entry name" value="Sigma70_r4"/>
    <property type="match status" value="1"/>
</dbReference>
<gene>
    <name evidence="6 10" type="primary">rpoD</name>
    <name evidence="10" type="ORF">NRP21_02725</name>
</gene>
<keyword evidence="3 6" id="KW-0731">Sigma factor</keyword>
<evidence type="ECO:0000256" key="2">
    <source>
        <dbReference type="ARBA" id="ARBA00023015"/>
    </source>
</evidence>
<dbReference type="InterPro" id="IPR050239">
    <property type="entry name" value="Sigma-70_RNA_pol_init_factors"/>
</dbReference>
<dbReference type="HAMAP" id="MF_00963">
    <property type="entry name" value="Sigma70_RpoD_SigA"/>
    <property type="match status" value="1"/>
</dbReference>
<dbReference type="InterPro" id="IPR028630">
    <property type="entry name" value="Sigma70_RpoD"/>
</dbReference>
<organism evidence="10 11">
    <name type="scientific">Roseomonas populi</name>
    <dbReference type="NCBI Taxonomy" id="3121582"/>
    <lineage>
        <taxon>Bacteria</taxon>
        <taxon>Pseudomonadati</taxon>
        <taxon>Pseudomonadota</taxon>
        <taxon>Alphaproteobacteria</taxon>
        <taxon>Acetobacterales</taxon>
        <taxon>Roseomonadaceae</taxon>
        <taxon>Roseomonas</taxon>
    </lineage>
</organism>
<dbReference type="Pfam" id="PF04539">
    <property type="entry name" value="Sigma70_r3"/>
    <property type="match status" value="1"/>
</dbReference>
<accession>A0ABT1X0Q7</accession>
<dbReference type="InterPro" id="IPR014284">
    <property type="entry name" value="RNA_pol_sigma-70_dom"/>
</dbReference>
<dbReference type="Pfam" id="PF04542">
    <property type="entry name" value="Sigma70_r2"/>
    <property type="match status" value="1"/>
</dbReference>
<dbReference type="InterPro" id="IPR007127">
    <property type="entry name" value="RNA_pol_sigma_70_r1_1"/>
</dbReference>
<proteinExistence type="inferred from homology"/>
<dbReference type="Pfam" id="PF04546">
    <property type="entry name" value="Sigma70_ner"/>
    <property type="match status" value="1"/>
</dbReference>
<dbReference type="NCBIfam" id="TIGR02393">
    <property type="entry name" value="RpoD_Cterm"/>
    <property type="match status" value="1"/>
</dbReference>
<dbReference type="Gene3D" id="1.10.10.10">
    <property type="entry name" value="Winged helix-like DNA-binding domain superfamily/Winged helix DNA-binding domain"/>
    <property type="match status" value="2"/>
</dbReference>
<evidence type="ECO:0000256" key="3">
    <source>
        <dbReference type="ARBA" id="ARBA00023082"/>
    </source>
</evidence>
<evidence type="ECO:0000313" key="10">
    <source>
        <dbReference type="EMBL" id="MCR0980958.1"/>
    </source>
</evidence>
<feature type="short sequence motif" description="Interaction with polymerase core subunit RpoC" evidence="6">
    <location>
        <begin position="435"/>
        <end position="438"/>
    </location>
</feature>
<dbReference type="Gene3D" id="1.10.601.10">
    <property type="entry name" value="RNA Polymerase Primary Sigma Factor"/>
    <property type="match status" value="1"/>
</dbReference>
<keyword evidence="1 6" id="KW-0963">Cytoplasm</keyword>
<evidence type="ECO:0000259" key="8">
    <source>
        <dbReference type="PROSITE" id="PS00715"/>
    </source>
</evidence>
<feature type="region of interest" description="Sigma-70 factor domain-2" evidence="6">
    <location>
        <begin position="411"/>
        <end position="481"/>
    </location>
</feature>
<feature type="DNA-binding region" description="H-T-H motif" evidence="6">
    <location>
        <begin position="605"/>
        <end position="624"/>
    </location>
</feature>
<name>A0ABT1X0Q7_9PROT</name>
<dbReference type="NCBIfam" id="TIGR02937">
    <property type="entry name" value="sigma70-ECF"/>
    <property type="match status" value="1"/>
</dbReference>
<dbReference type="Gene3D" id="1.10.220.120">
    <property type="entry name" value="Sigma-70 factor, region 1.1"/>
    <property type="match status" value="1"/>
</dbReference>
<evidence type="ECO:0000256" key="7">
    <source>
        <dbReference type="SAM" id="MobiDB-lite"/>
    </source>
</evidence>
<comment type="function">
    <text evidence="6">Sigma factors are initiation factors that promote the attachment of RNA polymerase to specific initiation sites and are then released. This sigma factor is the primary sigma factor during exponential growth.</text>
</comment>
<dbReference type="InterPro" id="IPR009042">
    <property type="entry name" value="RNA_pol_sigma70_r1_2"/>
</dbReference>
<feature type="region of interest" description="Disordered" evidence="7">
    <location>
        <begin position="199"/>
        <end position="222"/>
    </location>
</feature>
<dbReference type="NCBIfam" id="NF004208">
    <property type="entry name" value="PRK05658.1"/>
    <property type="match status" value="1"/>
</dbReference>
<evidence type="ECO:0000259" key="9">
    <source>
        <dbReference type="PROSITE" id="PS00716"/>
    </source>
</evidence>
<dbReference type="InterPro" id="IPR000943">
    <property type="entry name" value="RNA_pol_sigma70"/>
</dbReference>
<dbReference type="InterPro" id="IPR013325">
    <property type="entry name" value="RNA_pol_sigma_r2"/>
</dbReference>
<dbReference type="SUPFAM" id="SSF88946">
    <property type="entry name" value="Sigma2 domain of RNA polymerase sigma factors"/>
    <property type="match status" value="1"/>
</dbReference>
<dbReference type="InterPro" id="IPR007624">
    <property type="entry name" value="RNA_pol_sigma70_r3"/>
</dbReference>
<keyword evidence="5 6" id="KW-0804">Transcription</keyword>
<dbReference type="SUPFAM" id="SSF88659">
    <property type="entry name" value="Sigma3 and sigma4 domains of RNA polymerase sigma factors"/>
    <property type="match status" value="2"/>
</dbReference>
<comment type="similarity">
    <text evidence="6">Belongs to the sigma-70 factor family. RpoD/SigA subfamily.</text>
</comment>
<dbReference type="PANTHER" id="PTHR30603:SF60">
    <property type="entry name" value="RNA POLYMERASE SIGMA FACTOR RPOD"/>
    <property type="match status" value="1"/>
</dbReference>
<dbReference type="Pfam" id="PF03979">
    <property type="entry name" value="Sigma70_r1_1"/>
    <property type="match status" value="1"/>
</dbReference>
<feature type="domain" description="RNA polymerase sigma-70" evidence="8">
    <location>
        <begin position="435"/>
        <end position="448"/>
    </location>
</feature>
<dbReference type="Proteomes" id="UP001524642">
    <property type="component" value="Unassembled WGS sequence"/>
</dbReference>
<dbReference type="InterPro" id="IPR007631">
    <property type="entry name" value="RNA_pol_sigma_70_non-ess"/>
</dbReference>
<keyword evidence="2 6" id="KW-0805">Transcription regulation</keyword>
<dbReference type="InterPro" id="IPR007630">
    <property type="entry name" value="RNA_pol_sigma70_r4"/>
</dbReference>
<reference evidence="10 11" key="1">
    <citation type="submission" date="2022-06" db="EMBL/GenBank/DDBJ databases">
        <title>Roseomonas CN29.</title>
        <authorList>
            <person name="Cheng Y."/>
            <person name="He X."/>
        </authorList>
    </citation>
    <scope>NUCLEOTIDE SEQUENCE [LARGE SCALE GENOMIC DNA]</scope>
    <source>
        <strain evidence="10 11">CN29</strain>
    </source>
</reference>
<feature type="domain" description="RNA polymerase sigma-70" evidence="9">
    <location>
        <begin position="604"/>
        <end position="630"/>
    </location>
</feature>
<evidence type="ECO:0000256" key="6">
    <source>
        <dbReference type="HAMAP-Rule" id="MF_00963"/>
    </source>
</evidence>
<dbReference type="Pfam" id="PF00140">
    <property type="entry name" value="Sigma70_r1_2"/>
    <property type="match status" value="1"/>
</dbReference>
<feature type="region of interest" description="Disordered" evidence="7">
    <location>
        <begin position="80"/>
        <end position="129"/>
    </location>
</feature>
<protein>
    <recommendedName>
        <fullName evidence="6">RNA polymerase sigma factor RpoD</fullName>
    </recommendedName>
    <alternativeName>
        <fullName evidence="6">Sigma-70</fullName>
    </alternativeName>
</protein>
<feature type="compositionally biased region" description="Acidic residues" evidence="7">
    <location>
        <begin position="108"/>
        <end position="120"/>
    </location>
</feature>
<feature type="region of interest" description="Sigma-70 factor domain-3" evidence="6">
    <location>
        <begin position="490"/>
        <end position="566"/>
    </location>
</feature>
<comment type="subcellular location">
    <subcellularLocation>
        <location evidence="6">Cytoplasm</location>
    </subcellularLocation>
</comment>
<dbReference type="PANTHER" id="PTHR30603">
    <property type="entry name" value="RNA POLYMERASE SIGMA FACTOR RPO"/>
    <property type="match status" value="1"/>
</dbReference>
<dbReference type="InterPro" id="IPR013324">
    <property type="entry name" value="RNA_pol_sigma_r3/r4-like"/>
</dbReference>